<evidence type="ECO:0000313" key="1">
    <source>
        <dbReference type="EMBL" id="GAH29440.1"/>
    </source>
</evidence>
<comment type="caution">
    <text evidence="1">The sequence shown here is derived from an EMBL/GenBank/DDBJ whole genome shotgun (WGS) entry which is preliminary data.</text>
</comment>
<feature type="non-terminal residue" evidence="1">
    <location>
        <position position="1"/>
    </location>
</feature>
<proteinExistence type="predicted"/>
<accession>X1FA60</accession>
<dbReference type="AlphaFoldDB" id="X1FA60"/>
<name>X1FA60_9ZZZZ</name>
<sequence>CHFLRFERLDKETEFLLFKQYIITIRYEFKNYFNTGTFPKGTPSTRHIQDI</sequence>
<organism evidence="1">
    <name type="scientific">marine sediment metagenome</name>
    <dbReference type="NCBI Taxonomy" id="412755"/>
    <lineage>
        <taxon>unclassified sequences</taxon>
        <taxon>metagenomes</taxon>
        <taxon>ecological metagenomes</taxon>
    </lineage>
</organism>
<feature type="non-terminal residue" evidence="1">
    <location>
        <position position="51"/>
    </location>
</feature>
<gene>
    <name evidence="1" type="ORF">S01H4_67013</name>
</gene>
<dbReference type="EMBL" id="BART01041847">
    <property type="protein sequence ID" value="GAH29440.1"/>
    <property type="molecule type" value="Genomic_DNA"/>
</dbReference>
<protein>
    <submittedName>
        <fullName evidence="1">Uncharacterized protein</fullName>
    </submittedName>
</protein>
<reference evidence="1" key="1">
    <citation type="journal article" date="2014" name="Front. Microbiol.">
        <title>High frequency of phylogenetically diverse reductive dehalogenase-homologous genes in deep subseafloor sedimentary metagenomes.</title>
        <authorList>
            <person name="Kawai M."/>
            <person name="Futagami T."/>
            <person name="Toyoda A."/>
            <person name="Takaki Y."/>
            <person name="Nishi S."/>
            <person name="Hori S."/>
            <person name="Arai W."/>
            <person name="Tsubouchi T."/>
            <person name="Morono Y."/>
            <person name="Uchiyama I."/>
            <person name="Ito T."/>
            <person name="Fujiyama A."/>
            <person name="Inagaki F."/>
            <person name="Takami H."/>
        </authorList>
    </citation>
    <scope>NUCLEOTIDE SEQUENCE</scope>
    <source>
        <strain evidence="1">Expedition CK06-06</strain>
    </source>
</reference>